<reference evidence="7 8" key="1">
    <citation type="submission" date="2019-03" db="EMBL/GenBank/DDBJ databases">
        <title>Subsurface microbial communities from deep shales in Ohio and West Virginia, USA.</title>
        <authorList>
            <person name="Wrighton K."/>
        </authorList>
    </citation>
    <scope>NUCLEOTIDE SEQUENCE [LARGE SCALE GENOMIC DNA]</scope>
    <source>
        <strain evidence="7 8">MSL 6dP</strain>
    </source>
</reference>
<dbReference type="GO" id="GO:0071973">
    <property type="term" value="P:bacterial-type flagellum-dependent cell motility"/>
    <property type="evidence" value="ECO:0007669"/>
    <property type="project" value="TreeGrafter"/>
</dbReference>
<dbReference type="GO" id="GO:0005829">
    <property type="term" value="C:cytosol"/>
    <property type="evidence" value="ECO:0007669"/>
    <property type="project" value="UniProtKB-SubCell"/>
</dbReference>
<dbReference type="PANTHER" id="PTHR34773">
    <property type="entry name" value="FLAGELLAR SECRETION CHAPERONE FLIS"/>
    <property type="match status" value="1"/>
</dbReference>
<evidence type="ECO:0000256" key="3">
    <source>
        <dbReference type="ARBA" id="ARBA00022490"/>
    </source>
</evidence>
<evidence type="ECO:0000313" key="8">
    <source>
        <dbReference type="Proteomes" id="UP000295832"/>
    </source>
</evidence>
<evidence type="ECO:0000256" key="2">
    <source>
        <dbReference type="ARBA" id="ARBA00008787"/>
    </source>
</evidence>
<organism evidence="7 8">
    <name type="scientific">Orenia marismortui</name>
    <dbReference type="NCBI Taxonomy" id="46469"/>
    <lineage>
        <taxon>Bacteria</taxon>
        <taxon>Bacillati</taxon>
        <taxon>Bacillota</taxon>
        <taxon>Clostridia</taxon>
        <taxon>Halanaerobiales</taxon>
        <taxon>Halobacteroidaceae</taxon>
        <taxon>Orenia</taxon>
    </lineage>
</organism>
<dbReference type="CDD" id="cd16098">
    <property type="entry name" value="FliS"/>
    <property type="match status" value="1"/>
</dbReference>
<proteinExistence type="inferred from homology"/>
<dbReference type="PANTHER" id="PTHR34773:SF1">
    <property type="entry name" value="FLAGELLAR SECRETION CHAPERONE FLIS"/>
    <property type="match status" value="1"/>
</dbReference>
<name>A0A4R8HHQ3_9FIRM</name>
<keyword evidence="4 6" id="KW-1005">Bacterial flagellum biogenesis</keyword>
<dbReference type="PIRSF" id="PIRSF039090">
    <property type="entry name" value="Flis"/>
    <property type="match status" value="1"/>
</dbReference>
<dbReference type="EMBL" id="SOEG01000002">
    <property type="protein sequence ID" value="TDX58938.1"/>
    <property type="molecule type" value="Genomic_DNA"/>
</dbReference>
<sequence>MRNNPYQKYKNAQYETASQEQLLMMLINGTIKFSRQAKSALETKDIEIANNKLKRVQAIINELMVTLDMEKGGDIAENLYNLYEYINRRLIQANIRKDLEIVEEVLELLQDLKDGFEDAIIKLKKLNPAKNV</sequence>
<accession>A0A4R8HHQ3</accession>
<dbReference type="SUPFAM" id="SSF101116">
    <property type="entry name" value="Flagellar export chaperone FliS"/>
    <property type="match status" value="1"/>
</dbReference>
<dbReference type="RefSeq" id="WP_134114520.1">
    <property type="nucleotide sequence ID" value="NZ_SOEG01000002.1"/>
</dbReference>
<dbReference type="Proteomes" id="UP000295832">
    <property type="component" value="Unassembled WGS sequence"/>
</dbReference>
<keyword evidence="3 6" id="KW-0963">Cytoplasm</keyword>
<evidence type="ECO:0000256" key="5">
    <source>
        <dbReference type="ARBA" id="ARBA00023186"/>
    </source>
</evidence>
<dbReference type="NCBIfam" id="TIGR00208">
    <property type="entry name" value="fliS"/>
    <property type="match status" value="1"/>
</dbReference>
<keyword evidence="8" id="KW-1185">Reference proteome</keyword>
<keyword evidence="7" id="KW-0282">Flagellum</keyword>
<dbReference type="InterPro" id="IPR003713">
    <property type="entry name" value="FliS"/>
</dbReference>
<comment type="similarity">
    <text evidence="2 6">Belongs to the FliS family.</text>
</comment>
<dbReference type="GO" id="GO:0044780">
    <property type="term" value="P:bacterial-type flagellum assembly"/>
    <property type="evidence" value="ECO:0007669"/>
    <property type="project" value="InterPro"/>
</dbReference>
<keyword evidence="7" id="KW-0966">Cell projection</keyword>
<dbReference type="Gene3D" id="1.20.120.340">
    <property type="entry name" value="Flagellar protein FliS"/>
    <property type="match status" value="1"/>
</dbReference>
<evidence type="ECO:0000256" key="6">
    <source>
        <dbReference type="PIRNR" id="PIRNR039090"/>
    </source>
</evidence>
<comment type="caution">
    <text evidence="7">The sequence shown here is derived from an EMBL/GenBank/DDBJ whole genome shotgun (WGS) entry which is preliminary data.</text>
</comment>
<gene>
    <name evidence="7" type="ORF">C7959_10276</name>
</gene>
<evidence type="ECO:0000256" key="1">
    <source>
        <dbReference type="ARBA" id="ARBA00004514"/>
    </source>
</evidence>
<evidence type="ECO:0000256" key="4">
    <source>
        <dbReference type="ARBA" id="ARBA00022795"/>
    </source>
</evidence>
<keyword evidence="5" id="KW-0143">Chaperone</keyword>
<dbReference type="Pfam" id="PF02561">
    <property type="entry name" value="FliS"/>
    <property type="match status" value="1"/>
</dbReference>
<dbReference type="AlphaFoldDB" id="A0A4R8HHQ3"/>
<comment type="subcellular location">
    <subcellularLocation>
        <location evidence="1 6">Cytoplasm</location>
        <location evidence="1 6">Cytosol</location>
    </subcellularLocation>
</comment>
<protein>
    <recommendedName>
        <fullName evidence="6">Flagellar secretion chaperone FliS</fullName>
    </recommendedName>
</protein>
<evidence type="ECO:0000313" key="7">
    <source>
        <dbReference type="EMBL" id="TDX58938.1"/>
    </source>
</evidence>
<keyword evidence="7" id="KW-0969">Cilium</keyword>
<dbReference type="InterPro" id="IPR036584">
    <property type="entry name" value="FliS_sf"/>
</dbReference>